<keyword evidence="1" id="KW-0812">Transmembrane</keyword>
<dbReference type="KEGG" id="cmp:Cha6605_2731"/>
<sequence length="88" mass="10246">MSLSTLLQIIAPIYKVAFMACITIGLIRFAWSTWKNLKKDWNHLQRLHQIPCHRCGFFTGEYNLKCTVHPYKALSEQAIGCMDYQPNK</sequence>
<dbReference type="EMBL" id="CP003600">
    <property type="protein sequence ID" value="AFY93770.1"/>
    <property type="molecule type" value="Genomic_DNA"/>
</dbReference>
<organism evidence="2 3">
    <name type="scientific">Chamaesiphon minutus (strain ATCC 27169 / PCC 6605)</name>
    <dbReference type="NCBI Taxonomy" id="1173020"/>
    <lineage>
        <taxon>Bacteria</taxon>
        <taxon>Bacillati</taxon>
        <taxon>Cyanobacteriota</taxon>
        <taxon>Cyanophyceae</taxon>
        <taxon>Gomontiellales</taxon>
        <taxon>Chamaesiphonaceae</taxon>
        <taxon>Chamaesiphon</taxon>
    </lineage>
</organism>
<proteinExistence type="predicted"/>
<dbReference type="HOGENOM" id="CLU_163328_0_0_3"/>
<dbReference type="AlphaFoldDB" id="K9UG57"/>
<protein>
    <submittedName>
        <fullName evidence="2">Uncharacterized protein</fullName>
    </submittedName>
</protein>
<gene>
    <name evidence="2" type="ORF">Cha6605_2731</name>
</gene>
<feature type="transmembrane region" description="Helical" evidence="1">
    <location>
        <begin position="6"/>
        <end position="31"/>
    </location>
</feature>
<evidence type="ECO:0000313" key="2">
    <source>
        <dbReference type="EMBL" id="AFY93770.1"/>
    </source>
</evidence>
<name>K9UG57_CHAP6</name>
<evidence type="ECO:0000313" key="3">
    <source>
        <dbReference type="Proteomes" id="UP000010366"/>
    </source>
</evidence>
<dbReference type="Proteomes" id="UP000010366">
    <property type="component" value="Chromosome"/>
</dbReference>
<keyword evidence="1" id="KW-1133">Transmembrane helix</keyword>
<keyword evidence="3" id="KW-1185">Reference proteome</keyword>
<reference evidence="2 3" key="1">
    <citation type="submission" date="2012-05" db="EMBL/GenBank/DDBJ databases">
        <title>Finished chromosome of genome of Chamaesiphon sp. PCC 6605.</title>
        <authorList>
            <consortium name="US DOE Joint Genome Institute"/>
            <person name="Gugger M."/>
            <person name="Coursin T."/>
            <person name="Rippka R."/>
            <person name="Tandeau De Marsac N."/>
            <person name="Huntemann M."/>
            <person name="Wei C.-L."/>
            <person name="Han J."/>
            <person name="Detter J.C."/>
            <person name="Han C."/>
            <person name="Tapia R."/>
            <person name="Chen A."/>
            <person name="Kyrpides N."/>
            <person name="Mavromatis K."/>
            <person name="Markowitz V."/>
            <person name="Szeto E."/>
            <person name="Ivanova N."/>
            <person name="Pagani I."/>
            <person name="Pati A."/>
            <person name="Goodwin L."/>
            <person name="Nordberg H.P."/>
            <person name="Cantor M.N."/>
            <person name="Hua S.X."/>
            <person name="Woyke T."/>
            <person name="Kerfeld C.A."/>
        </authorList>
    </citation>
    <scope>NUCLEOTIDE SEQUENCE [LARGE SCALE GENOMIC DNA]</scope>
    <source>
        <strain evidence="3">ATCC 27169 / PCC 6605</strain>
    </source>
</reference>
<accession>K9UG57</accession>
<dbReference type="STRING" id="1173020.Cha6605_2731"/>
<keyword evidence="1" id="KW-0472">Membrane</keyword>
<dbReference type="eggNOG" id="ENOG5032Y5D">
    <property type="taxonomic scope" value="Bacteria"/>
</dbReference>
<evidence type="ECO:0000256" key="1">
    <source>
        <dbReference type="SAM" id="Phobius"/>
    </source>
</evidence>